<organism evidence="2 3">
    <name type="scientific">Tissierella praeacuta DSM 18095</name>
    <dbReference type="NCBI Taxonomy" id="1123404"/>
    <lineage>
        <taxon>Bacteria</taxon>
        <taxon>Bacillati</taxon>
        <taxon>Bacillota</taxon>
        <taxon>Tissierellia</taxon>
        <taxon>Tissierellales</taxon>
        <taxon>Tissierellaceae</taxon>
        <taxon>Tissierella</taxon>
    </lineage>
</organism>
<dbReference type="Gene3D" id="3.40.50.1980">
    <property type="entry name" value="Nitrogenase molybdenum iron protein domain"/>
    <property type="match status" value="2"/>
</dbReference>
<dbReference type="EMBL" id="FQTY01000002">
    <property type="protein sequence ID" value="SHE46219.1"/>
    <property type="molecule type" value="Genomic_DNA"/>
</dbReference>
<name>A0A1M4TNX9_9FIRM</name>
<evidence type="ECO:0000259" key="1">
    <source>
        <dbReference type="Pfam" id="PF00148"/>
    </source>
</evidence>
<dbReference type="InterPro" id="IPR049939">
    <property type="entry name" value="NifE-like"/>
</dbReference>
<dbReference type="Pfam" id="PF00148">
    <property type="entry name" value="Oxidored_nitro"/>
    <property type="match status" value="1"/>
</dbReference>
<dbReference type="RefSeq" id="WP_072973322.1">
    <property type="nucleotide sequence ID" value="NZ_FQTY01000002.1"/>
</dbReference>
<dbReference type="GO" id="GO:0016491">
    <property type="term" value="F:oxidoreductase activity"/>
    <property type="evidence" value="ECO:0007669"/>
    <property type="project" value="InterPro"/>
</dbReference>
<dbReference type="SUPFAM" id="SSF53807">
    <property type="entry name" value="Helical backbone' metal receptor"/>
    <property type="match status" value="1"/>
</dbReference>
<reference evidence="3" key="1">
    <citation type="submission" date="2016-11" db="EMBL/GenBank/DDBJ databases">
        <authorList>
            <person name="Varghese N."/>
            <person name="Submissions S."/>
        </authorList>
    </citation>
    <scope>NUCLEOTIDE SEQUENCE [LARGE SCALE GENOMIC DNA]</scope>
    <source>
        <strain evidence="3">DSM 18095</strain>
    </source>
</reference>
<evidence type="ECO:0000313" key="2">
    <source>
        <dbReference type="EMBL" id="SHE46219.1"/>
    </source>
</evidence>
<dbReference type="InterPro" id="IPR000510">
    <property type="entry name" value="Nase/OxRdtase_comp1"/>
</dbReference>
<sequence>MNKLCIKLPPLAPDYSGVCSALYEFEGMSIIHDASGCTGNYTGYDEPRWYENQRLVFCSGLREIDAILGNDEKLVNKVKKAAEDLKPKFIAVLGSPVPMIIGSDLIGIAKEIENETKILTIGFNTKGLQYYDIGIQKAYMEIAKRFLKEKKETINKSVNLLGATPLDFSINSNVQDLKQFFISNGYSINACWSMGCSFEEIKNTTKAEINVVVSVSGLELARYLKKKFDMPYIVGLPVGETGEMKLLNLLKGNQPMKFFNMYTNKQKVLIIGEQVLSNSLRELLQQEYNQETIDVATFFMLDKEIAQKNDIFIENEMHLIKLLGQQKYTTIIGDPLIKGLLSNDNVKYIELPHVAVSSKICFNKNSEVISNKVYRLFKEEEEII</sequence>
<protein>
    <submittedName>
        <fullName evidence="2">Nitrogenase component 1 type Oxidoreductase</fullName>
    </submittedName>
</protein>
<keyword evidence="3" id="KW-1185">Reference proteome</keyword>
<dbReference type="GeneID" id="90996378"/>
<dbReference type="Proteomes" id="UP000184114">
    <property type="component" value="Unassembled WGS sequence"/>
</dbReference>
<gene>
    <name evidence="2" type="ORF">SAMN02745784_00780</name>
</gene>
<accession>A0A1M4TNX9</accession>
<evidence type="ECO:0000313" key="3">
    <source>
        <dbReference type="Proteomes" id="UP000184114"/>
    </source>
</evidence>
<dbReference type="AlphaFoldDB" id="A0A1M4TNX9"/>
<dbReference type="PANTHER" id="PTHR42956:SF1">
    <property type="entry name" value="NITROGENASE IRON-MOLYBDENUM COFACTOR BIOSYNTHESIS PROTEIN NIFE"/>
    <property type="match status" value="1"/>
</dbReference>
<proteinExistence type="predicted"/>
<dbReference type="STRING" id="1123404.SAMN02745784_00780"/>
<dbReference type="PANTHER" id="PTHR42956">
    <property type="entry name" value="NITROGENASE IRON-MOLYBDENUM COFACTOR BIOSYNTHESIS PROTEIN NIFE"/>
    <property type="match status" value="1"/>
</dbReference>
<feature type="domain" description="Nitrogenase/oxidoreductase component 1" evidence="1">
    <location>
        <begin position="15"/>
        <end position="247"/>
    </location>
</feature>